<comment type="caution">
    <text evidence="1">The sequence shown here is derived from an EMBL/GenBank/DDBJ whole genome shotgun (WGS) entry which is preliminary data.</text>
</comment>
<proteinExistence type="predicted"/>
<evidence type="ECO:0000313" key="2">
    <source>
        <dbReference type="Proteomes" id="UP001055879"/>
    </source>
</evidence>
<reference evidence="1 2" key="2">
    <citation type="journal article" date="2022" name="Mol. Ecol. Resour.">
        <title>The genomes of chicory, endive, great burdock and yacon provide insights into Asteraceae paleo-polyploidization history and plant inulin production.</title>
        <authorList>
            <person name="Fan W."/>
            <person name="Wang S."/>
            <person name="Wang H."/>
            <person name="Wang A."/>
            <person name="Jiang F."/>
            <person name="Liu H."/>
            <person name="Zhao H."/>
            <person name="Xu D."/>
            <person name="Zhang Y."/>
        </authorList>
    </citation>
    <scope>NUCLEOTIDE SEQUENCE [LARGE SCALE GENOMIC DNA]</scope>
    <source>
        <strain evidence="2">cv. Niubang</strain>
    </source>
</reference>
<gene>
    <name evidence="1" type="ORF">L6452_41399</name>
</gene>
<keyword evidence="2" id="KW-1185">Reference proteome</keyword>
<dbReference type="Proteomes" id="UP001055879">
    <property type="component" value="Linkage Group LG16"/>
</dbReference>
<sequence>MFSKVNFMNGGADLAEGIAVADLKDAYPTVMEDLQKETTTRDRDPITFFPKSKFTSLALSDQIPPISLSHHHAVFTHSQLPIVTSSSSPNP</sequence>
<dbReference type="EMBL" id="CM042062">
    <property type="protein sequence ID" value="KAI3669919.1"/>
    <property type="molecule type" value="Genomic_DNA"/>
</dbReference>
<accession>A0ACB8XT34</accession>
<evidence type="ECO:0000313" key="1">
    <source>
        <dbReference type="EMBL" id="KAI3669919.1"/>
    </source>
</evidence>
<organism evidence="1 2">
    <name type="scientific">Arctium lappa</name>
    <name type="common">Greater burdock</name>
    <name type="synonym">Lappa major</name>
    <dbReference type="NCBI Taxonomy" id="4217"/>
    <lineage>
        <taxon>Eukaryota</taxon>
        <taxon>Viridiplantae</taxon>
        <taxon>Streptophyta</taxon>
        <taxon>Embryophyta</taxon>
        <taxon>Tracheophyta</taxon>
        <taxon>Spermatophyta</taxon>
        <taxon>Magnoliopsida</taxon>
        <taxon>eudicotyledons</taxon>
        <taxon>Gunneridae</taxon>
        <taxon>Pentapetalae</taxon>
        <taxon>asterids</taxon>
        <taxon>campanulids</taxon>
        <taxon>Asterales</taxon>
        <taxon>Asteraceae</taxon>
        <taxon>Carduoideae</taxon>
        <taxon>Cardueae</taxon>
        <taxon>Arctiinae</taxon>
        <taxon>Arctium</taxon>
    </lineage>
</organism>
<reference evidence="2" key="1">
    <citation type="journal article" date="2022" name="Mol. Ecol. Resour.">
        <title>The genomes of chicory, endive, great burdock and yacon provide insights into Asteraceae palaeo-polyploidization history and plant inulin production.</title>
        <authorList>
            <person name="Fan W."/>
            <person name="Wang S."/>
            <person name="Wang H."/>
            <person name="Wang A."/>
            <person name="Jiang F."/>
            <person name="Liu H."/>
            <person name="Zhao H."/>
            <person name="Xu D."/>
            <person name="Zhang Y."/>
        </authorList>
    </citation>
    <scope>NUCLEOTIDE SEQUENCE [LARGE SCALE GENOMIC DNA]</scope>
    <source>
        <strain evidence="2">cv. Niubang</strain>
    </source>
</reference>
<protein>
    <submittedName>
        <fullName evidence="1">Uncharacterized protein</fullName>
    </submittedName>
</protein>
<name>A0ACB8XT34_ARCLA</name>